<reference evidence="2 3" key="1">
    <citation type="submission" date="2019-04" db="EMBL/GenBank/DDBJ databases">
        <title>Flavobacterium sp. strain DS2-A Genome sequencing and assembly.</title>
        <authorList>
            <person name="Kim I."/>
        </authorList>
    </citation>
    <scope>NUCLEOTIDE SEQUENCE [LARGE SCALE GENOMIC DNA]</scope>
    <source>
        <strain evidence="2 3">DS2-A</strain>
    </source>
</reference>
<dbReference type="EMBL" id="SRLH01000008">
    <property type="protein sequence ID" value="TGD56874.1"/>
    <property type="molecule type" value="Genomic_DNA"/>
</dbReference>
<evidence type="ECO:0000313" key="2">
    <source>
        <dbReference type="EMBL" id="TGD56874.1"/>
    </source>
</evidence>
<feature type="domain" description="FAD-binding FR-type" evidence="1">
    <location>
        <begin position="1"/>
        <end position="102"/>
    </location>
</feature>
<evidence type="ECO:0000259" key="1">
    <source>
        <dbReference type="PROSITE" id="PS51384"/>
    </source>
</evidence>
<dbReference type="InterPro" id="IPR017938">
    <property type="entry name" value="Riboflavin_synthase-like_b-brl"/>
</dbReference>
<sequence>MENHVVKVLQSFYINYDVKCFVVEKPKDYDFIPGQATDVSINLPGWEEELRPFTFTSLKSQKYLEFTIKIYRDHDGVTNMLGKVNAGSELILHDVFGAIQYKKPGVFIAAGAGITPFIAIFRDLHKKNKLGNNKLIYTNKTSDDVILDGELSKMLKNNYLKVFTRENVIGYVGKRIDRNFLIEYIADFSQHFYVCGPTDFVNSITKYLLELGASPDALVIEE</sequence>
<dbReference type="RefSeq" id="WP_135527298.1">
    <property type="nucleotide sequence ID" value="NZ_SRLH01000008.1"/>
</dbReference>
<dbReference type="Pfam" id="PF00175">
    <property type="entry name" value="NAD_binding_1"/>
    <property type="match status" value="1"/>
</dbReference>
<keyword evidence="3" id="KW-1185">Reference proteome</keyword>
<accession>A0A4Z0L6T2</accession>
<dbReference type="Gene3D" id="3.40.50.80">
    <property type="entry name" value="Nucleotide-binding domain of ferredoxin-NADP reductase (FNR) module"/>
    <property type="match status" value="1"/>
</dbReference>
<dbReference type="SUPFAM" id="SSF52343">
    <property type="entry name" value="Ferredoxin reductase-like, C-terminal NADP-linked domain"/>
    <property type="match status" value="1"/>
</dbReference>
<dbReference type="Proteomes" id="UP000297407">
    <property type="component" value="Unassembled WGS sequence"/>
</dbReference>
<proteinExistence type="predicted"/>
<dbReference type="InterPro" id="IPR017927">
    <property type="entry name" value="FAD-bd_FR_type"/>
</dbReference>
<comment type="caution">
    <text evidence="2">The sequence shown here is derived from an EMBL/GenBank/DDBJ whole genome shotgun (WGS) entry which is preliminary data.</text>
</comment>
<dbReference type="PANTHER" id="PTHR47354:SF5">
    <property type="entry name" value="PROTEIN RFBI"/>
    <property type="match status" value="1"/>
</dbReference>
<dbReference type="GO" id="GO:0016491">
    <property type="term" value="F:oxidoreductase activity"/>
    <property type="evidence" value="ECO:0007669"/>
    <property type="project" value="InterPro"/>
</dbReference>
<dbReference type="PROSITE" id="PS51384">
    <property type="entry name" value="FAD_FR"/>
    <property type="match status" value="1"/>
</dbReference>
<dbReference type="SUPFAM" id="SSF63380">
    <property type="entry name" value="Riboflavin synthase domain-like"/>
    <property type="match status" value="1"/>
</dbReference>
<dbReference type="PANTHER" id="PTHR47354">
    <property type="entry name" value="NADH OXIDOREDUCTASE HCR"/>
    <property type="match status" value="1"/>
</dbReference>
<dbReference type="InterPro" id="IPR039261">
    <property type="entry name" value="FNR_nucleotide-bd"/>
</dbReference>
<dbReference type="Gene3D" id="2.40.30.10">
    <property type="entry name" value="Translation factors"/>
    <property type="match status" value="1"/>
</dbReference>
<dbReference type="PRINTS" id="PR00410">
    <property type="entry name" value="PHEHYDRXLASE"/>
</dbReference>
<dbReference type="InterPro" id="IPR050415">
    <property type="entry name" value="MRET"/>
</dbReference>
<gene>
    <name evidence="2" type="ORF">E4635_13845</name>
</gene>
<organism evidence="2 3">
    <name type="scientific">Flavobacterium humi</name>
    <dbReference type="NCBI Taxonomy" id="2562683"/>
    <lineage>
        <taxon>Bacteria</taxon>
        <taxon>Pseudomonadati</taxon>
        <taxon>Bacteroidota</taxon>
        <taxon>Flavobacteriia</taxon>
        <taxon>Flavobacteriales</taxon>
        <taxon>Flavobacteriaceae</taxon>
        <taxon>Flavobacterium</taxon>
    </lineage>
</organism>
<protein>
    <submittedName>
        <fullName evidence="2">Flavodoxin reductase</fullName>
    </submittedName>
</protein>
<dbReference type="InterPro" id="IPR001433">
    <property type="entry name" value="OxRdtase_FAD/NAD-bd"/>
</dbReference>
<name>A0A4Z0L6T2_9FLAO</name>
<evidence type="ECO:0000313" key="3">
    <source>
        <dbReference type="Proteomes" id="UP000297407"/>
    </source>
</evidence>
<dbReference type="OrthoDB" id="9789468at2"/>
<dbReference type="AlphaFoldDB" id="A0A4Z0L6T2"/>